<protein>
    <submittedName>
        <fullName evidence="1">Uncharacterized protein</fullName>
    </submittedName>
</protein>
<evidence type="ECO:0000313" key="2">
    <source>
        <dbReference type="Proteomes" id="UP001162992"/>
    </source>
</evidence>
<accession>A0ACC2EUG4</accession>
<evidence type="ECO:0000313" key="1">
    <source>
        <dbReference type="EMBL" id="KAJ7570123.1"/>
    </source>
</evidence>
<sequence length="1835" mass="203091">MLDSMDVEENDTIAQRLLKVLGNEQKEFEGGVHPDKLGSKIGSYGSFLPAELRAPSAMAQSKPAAAPRTTSKPKGKLFPADFERIGRIKVTASVTDASCGGTNAIDKSLAGQRFSVPEHCIISKNLALGFNERNKKIQGGITHSKAKEADLNSNVETNNTMHSASPLHRSGIFVPVSQEIARSRGAAVTGSIPVVRDTSSNTQIFEANKDFDKMESKKATLITLRIRKDAEGDNRNTSKPFYSELRLSDSSSLLPDEEHGDEAYSSDAYSNPDLSPSTIIQVVKSCLRPKYPRLLSPLPELLVPPSDQMNAFLGFVKGSSALPSSAVKVRVEPEEYLEKSYTLNGGEKKKSLQAQVKMKTAELESTLRDGVPKARTKDDQKNFIQETNADAHRNLHEVSNEYEVLKKVRQASVLDTRNLRQDAGLSLDATEISVHDLDPSKQQTEKESNVLEKPVITLKKEEGKLKLKDTTVSYESEKASDERQTPEILITDAKNMRHTDLLELGKDGQSILQRKEVYEASREAKFSQEEFSKLHAHDLGAGKLDIALGEEDRKDSCMKSSEVAKECKGSFRWRKKSLRLSLADTSKDIISDVKKDCIRNETSSKYPAKRKCSDFSEMKESSTDCLTDTYTEREGKKISSKKVSKQSASALETKAKDYARELEHEHVTTSEFHKTGMKNFSKDYKNDKFVGKEFKVTQEAEKDEELLEESAMNIMEVSAAKKNIVAASFSNSNMSNLDINTTKAIPAAPAGPATLVLDTWVECEKCGRWRLLLPEMDASELPKTFFCKMLTWLPGMNSCEYEQDETSDAVYKKLGIPNPRLAQLSASATHPQSASVQAASLTPAPFSSLNLSNVTEKPQETKRGILSKPASNKKAFAGKFPPGFSKSFFPRKGASGSVDSKKLNHHVPEDHDQAYQEPRVQGDEETKLSLLKIKRKKAKTSSAKELEGAPALKKTKMEEGRFCFLESLPSKSSSKFSAVFHESKKTESSAALLNTKNNWNEGTTGGVDCKRFIQSKALEEQENDHSLFNAGGTNAEKHISKVGDAKVEKKFKVRLKKDEFIQNEGKRQSDYEDSNSQFHNEKRMKHNKAGGTISRLCKGEIEECLEMHLRKECLPKDALQDQEQITDVESTEKSLAAITFKEASGIGQAYFKIIEPEKFIRGTSELVDLSGEAAAKIRRRQRSRSRSSRSSSSQVSSPEFSTRKSKGPVSPIESTVSSSPMKSHLDVLGPSKQRARSRDRDHHFPDVANDFRTDSGRDMGNFRAKSAYRTLLDERGCHNREYNVHLQDDEVSGDEHRGFRRGAESLRERDGRDGRYDRHNEDEWLQGNDCNRERDSHGRIFDKWASLKSCDDMEDKFAREKKPQDIRGTLSSGGSCSDQQFVFDRLDGMREGVVAGLPNSCPDGRYIYKDAICDNKQQARVKDMGAGKDNFVQSDRDIRRTAYRKEKSERLHWKEGKIVSTRQVTTSPKAVTLGKPVGSATGSKEGEAFVTRIADERRSLSNSESKIRIDQEKQAGNSVSGTKFKNHNGYAFTTQSAVNLKQARELSKRVGECVESRGIGPKKVSPVNTHVIREADVGGSSGMKGQPMQQANCLIKDAKDLKHTADRFKGSGAFRGDLYLHAALKFLQGAAILETCQDGGAKRAEILSFYSGTAKLCEFCATLYAKDIQATALALKCAAVARMRELAFKNPSTSRNLAAIQATLQLPNPSSLGESPSSSASDIDNLNNQTFPDGKLQSTNTLKEVASPSFQASAISSIPATAWHHPNMTRFLRDTGEICAAFEAWRKADLAYVAAKVKFSDISSGDAIKRVGEIGFSDVEVLVQLVKSALKALRG</sequence>
<reference evidence="2" key="1">
    <citation type="journal article" date="2024" name="Proc. Natl. Acad. Sci. U.S.A.">
        <title>Extraordinary preservation of gene collinearity over three hundred million years revealed in homosporous lycophytes.</title>
        <authorList>
            <person name="Li C."/>
            <person name="Wickell D."/>
            <person name="Kuo L.Y."/>
            <person name="Chen X."/>
            <person name="Nie B."/>
            <person name="Liao X."/>
            <person name="Peng D."/>
            <person name="Ji J."/>
            <person name="Jenkins J."/>
            <person name="Williams M."/>
            <person name="Shu S."/>
            <person name="Plott C."/>
            <person name="Barry K."/>
            <person name="Rajasekar S."/>
            <person name="Grimwood J."/>
            <person name="Han X."/>
            <person name="Sun S."/>
            <person name="Hou Z."/>
            <person name="He W."/>
            <person name="Dai G."/>
            <person name="Sun C."/>
            <person name="Schmutz J."/>
            <person name="Leebens-Mack J.H."/>
            <person name="Li F.W."/>
            <person name="Wang L."/>
        </authorList>
    </citation>
    <scope>NUCLEOTIDE SEQUENCE [LARGE SCALE GENOMIC DNA]</scope>
    <source>
        <strain evidence="2">cv. PW_Plant_1</strain>
    </source>
</reference>
<comment type="caution">
    <text evidence="1">The sequence shown here is derived from an EMBL/GenBank/DDBJ whole genome shotgun (WGS) entry which is preliminary data.</text>
</comment>
<keyword evidence="2" id="KW-1185">Reference proteome</keyword>
<dbReference type="EMBL" id="CM055092">
    <property type="protein sequence ID" value="KAJ7570123.1"/>
    <property type="molecule type" value="Genomic_DNA"/>
</dbReference>
<name>A0ACC2EUG4_DIPCM</name>
<proteinExistence type="predicted"/>
<organism evidence="1 2">
    <name type="scientific">Diphasiastrum complanatum</name>
    <name type="common">Issler's clubmoss</name>
    <name type="synonym">Lycopodium complanatum</name>
    <dbReference type="NCBI Taxonomy" id="34168"/>
    <lineage>
        <taxon>Eukaryota</taxon>
        <taxon>Viridiplantae</taxon>
        <taxon>Streptophyta</taxon>
        <taxon>Embryophyta</taxon>
        <taxon>Tracheophyta</taxon>
        <taxon>Lycopodiopsida</taxon>
        <taxon>Lycopodiales</taxon>
        <taxon>Lycopodiaceae</taxon>
        <taxon>Lycopodioideae</taxon>
        <taxon>Diphasiastrum</taxon>
    </lineage>
</organism>
<gene>
    <name evidence="1" type="ORF">O6H91_01G107200</name>
</gene>
<dbReference type="Proteomes" id="UP001162992">
    <property type="component" value="Chromosome 1"/>
</dbReference>